<protein>
    <submittedName>
        <fullName evidence="2">Uncharacterized protein</fullName>
    </submittedName>
</protein>
<proteinExistence type="predicted"/>
<comment type="caution">
    <text evidence="2">The sequence shown here is derived from an EMBL/GenBank/DDBJ whole genome shotgun (WGS) entry which is preliminary data.</text>
</comment>
<dbReference type="AlphaFoldDB" id="A0A4Y2VJ30"/>
<organism evidence="2 3">
    <name type="scientific">Araneus ventricosus</name>
    <name type="common">Orbweaver spider</name>
    <name type="synonym">Epeira ventricosa</name>
    <dbReference type="NCBI Taxonomy" id="182803"/>
    <lineage>
        <taxon>Eukaryota</taxon>
        <taxon>Metazoa</taxon>
        <taxon>Ecdysozoa</taxon>
        <taxon>Arthropoda</taxon>
        <taxon>Chelicerata</taxon>
        <taxon>Arachnida</taxon>
        <taxon>Araneae</taxon>
        <taxon>Araneomorphae</taxon>
        <taxon>Entelegynae</taxon>
        <taxon>Araneoidea</taxon>
        <taxon>Araneidae</taxon>
        <taxon>Araneus</taxon>
    </lineage>
</organism>
<dbReference type="OrthoDB" id="1099063at2759"/>
<name>A0A4Y2VJ30_ARAVE</name>
<sequence length="89" mass="10172">MTRTTPEQAPLSKLPRHTNGRTFGHCVWFSVQLVPYTADLQWNRVSSLEPSGSKAETFPQGYRGPDLIAERNMLIFSKNFIVTVHIRQI</sequence>
<reference evidence="2 3" key="1">
    <citation type="journal article" date="2019" name="Sci. Rep.">
        <title>Orb-weaving spider Araneus ventricosus genome elucidates the spidroin gene catalogue.</title>
        <authorList>
            <person name="Kono N."/>
            <person name="Nakamura H."/>
            <person name="Ohtoshi R."/>
            <person name="Moran D.A.P."/>
            <person name="Shinohara A."/>
            <person name="Yoshida Y."/>
            <person name="Fujiwara M."/>
            <person name="Mori M."/>
            <person name="Tomita M."/>
            <person name="Arakawa K."/>
        </authorList>
    </citation>
    <scope>NUCLEOTIDE SEQUENCE [LARGE SCALE GENOMIC DNA]</scope>
</reference>
<evidence type="ECO:0000256" key="1">
    <source>
        <dbReference type="SAM" id="MobiDB-lite"/>
    </source>
</evidence>
<evidence type="ECO:0000313" key="3">
    <source>
        <dbReference type="Proteomes" id="UP000499080"/>
    </source>
</evidence>
<keyword evidence="3" id="KW-1185">Reference proteome</keyword>
<dbReference type="EMBL" id="BGPR01047430">
    <property type="protein sequence ID" value="GBO24458.1"/>
    <property type="molecule type" value="Genomic_DNA"/>
</dbReference>
<accession>A0A4Y2VJ30</accession>
<dbReference type="Proteomes" id="UP000499080">
    <property type="component" value="Unassembled WGS sequence"/>
</dbReference>
<evidence type="ECO:0000313" key="2">
    <source>
        <dbReference type="EMBL" id="GBO24458.1"/>
    </source>
</evidence>
<feature type="region of interest" description="Disordered" evidence="1">
    <location>
        <begin position="1"/>
        <end position="20"/>
    </location>
</feature>
<gene>
    <name evidence="2" type="ORF">AVEN_17281_1</name>
</gene>